<evidence type="ECO:0000259" key="6">
    <source>
        <dbReference type="PROSITE" id="PS50887"/>
    </source>
</evidence>
<dbReference type="PANTHER" id="PTHR45138:SF9">
    <property type="entry name" value="DIGUANYLATE CYCLASE DGCM-RELATED"/>
    <property type="match status" value="1"/>
</dbReference>
<gene>
    <name evidence="7" type="ordered locus">Desru_3126</name>
</gene>
<dbReference type="KEGG" id="dru:Desru_3126"/>
<dbReference type="PANTHER" id="PTHR45138">
    <property type="entry name" value="REGULATORY COMPONENTS OF SENSORY TRANSDUCTION SYSTEM"/>
    <property type="match status" value="1"/>
</dbReference>
<dbReference type="Gene3D" id="3.30.70.270">
    <property type="match status" value="1"/>
</dbReference>
<sequence length="415" mass="46823">MNIRLKINGLTKRYLLALGFIALLSITAYLNLHQLIKTQAASAAVINVSGRQRMLSQKTALLCFQLVESTEPSEREQIRNELTETLALMKYSHEKLMQGDMGLEMTVPLPEEVKAIYFNSPNSLDLQLRQYLASAQSLVQEPDVRLTQDNPHLLSVLTASQGELLHILDTVVKEYQKQSERDITRLKNLEKIILILTLLVLIGEALFIFRPMVRRIRRETKYLTDSNKILRQLSTSDALTGIPNRRYFDEFIYMEWQRASRDASWLSLIMVDIDFFKNFNDAYGHQVGDDCLKRVAVTLDSIMNRPGDLVARYGGEEFAVVLPRTDLEGARVVAEKLRAGIEALEIPHQGSQISSYVTISLGVAATVPTGEASPDSLIQAADRALYEAKHQGRNRVHSLDSIITAVLPLHHFLPK</sequence>
<dbReference type="OrthoDB" id="9783388at2"/>
<evidence type="ECO:0000256" key="5">
    <source>
        <dbReference type="SAM" id="Phobius"/>
    </source>
</evidence>
<evidence type="ECO:0000256" key="2">
    <source>
        <dbReference type="ARBA" id="ARBA00022692"/>
    </source>
</evidence>
<keyword evidence="2 5" id="KW-0812">Transmembrane</keyword>
<proteinExistence type="predicted"/>
<dbReference type="HOGENOM" id="CLU_000445_11_35_9"/>
<dbReference type="InterPro" id="IPR050469">
    <property type="entry name" value="Diguanylate_Cyclase"/>
</dbReference>
<dbReference type="SUPFAM" id="SSF55073">
    <property type="entry name" value="Nucleotide cyclase"/>
    <property type="match status" value="1"/>
</dbReference>
<evidence type="ECO:0000313" key="8">
    <source>
        <dbReference type="Proteomes" id="UP000009234"/>
    </source>
</evidence>
<evidence type="ECO:0000256" key="3">
    <source>
        <dbReference type="ARBA" id="ARBA00022989"/>
    </source>
</evidence>
<dbReference type="Proteomes" id="UP000009234">
    <property type="component" value="Chromosome"/>
</dbReference>
<dbReference type="EMBL" id="CP002780">
    <property type="protein sequence ID" value="AEG61337.1"/>
    <property type="molecule type" value="Genomic_DNA"/>
</dbReference>
<keyword evidence="4 5" id="KW-0472">Membrane</keyword>
<feature type="transmembrane region" description="Helical" evidence="5">
    <location>
        <begin position="192"/>
        <end position="209"/>
    </location>
</feature>
<comment type="subcellular location">
    <subcellularLocation>
        <location evidence="1">Membrane</location>
        <topology evidence="1">Multi-pass membrane protein</topology>
    </subcellularLocation>
</comment>
<dbReference type="GO" id="GO:0043709">
    <property type="term" value="P:cell adhesion involved in single-species biofilm formation"/>
    <property type="evidence" value="ECO:0007669"/>
    <property type="project" value="TreeGrafter"/>
</dbReference>
<dbReference type="NCBIfam" id="TIGR00254">
    <property type="entry name" value="GGDEF"/>
    <property type="match status" value="1"/>
</dbReference>
<feature type="domain" description="GGDEF" evidence="6">
    <location>
        <begin position="264"/>
        <end position="401"/>
    </location>
</feature>
<dbReference type="eggNOG" id="COG3706">
    <property type="taxonomic scope" value="Bacteria"/>
</dbReference>
<dbReference type="GO" id="GO:0052621">
    <property type="term" value="F:diguanylate cyclase activity"/>
    <property type="evidence" value="ECO:0007669"/>
    <property type="project" value="TreeGrafter"/>
</dbReference>
<dbReference type="InterPro" id="IPR000160">
    <property type="entry name" value="GGDEF_dom"/>
</dbReference>
<reference evidence="8" key="1">
    <citation type="submission" date="2011-05" db="EMBL/GenBank/DDBJ databases">
        <title>Complete sequence of Desulfotomaculum ruminis DSM 2154.</title>
        <authorList>
            <person name="Lucas S."/>
            <person name="Copeland A."/>
            <person name="Lapidus A."/>
            <person name="Cheng J.-F."/>
            <person name="Goodwin L."/>
            <person name="Pitluck S."/>
            <person name="Lu M."/>
            <person name="Detter J.C."/>
            <person name="Han C."/>
            <person name="Tapia R."/>
            <person name="Land M."/>
            <person name="Hauser L."/>
            <person name="Kyrpides N."/>
            <person name="Ivanova N."/>
            <person name="Mikhailova N."/>
            <person name="Pagani I."/>
            <person name="Stams A.J.M."/>
            <person name="Plugge C.M."/>
            <person name="Muyzer G."/>
            <person name="Kuever J."/>
            <person name="Parshina S.N."/>
            <person name="Ivanova A.E."/>
            <person name="Nazina T.N."/>
            <person name="Brambilla E."/>
            <person name="Spring S."/>
            <person name="Klenk H.-P."/>
            <person name="Woyke T."/>
        </authorList>
    </citation>
    <scope>NUCLEOTIDE SEQUENCE [LARGE SCALE GENOMIC DNA]</scope>
    <source>
        <strain evidence="8">ATCC 23193 / DSM 2154 / NCIB 8452 / DL</strain>
    </source>
</reference>
<dbReference type="GO" id="GO:0005886">
    <property type="term" value="C:plasma membrane"/>
    <property type="evidence" value="ECO:0007669"/>
    <property type="project" value="TreeGrafter"/>
</dbReference>
<accession>F6DUF2</accession>
<dbReference type="RefSeq" id="WP_013843088.1">
    <property type="nucleotide sequence ID" value="NC_015589.1"/>
</dbReference>
<dbReference type="InterPro" id="IPR043128">
    <property type="entry name" value="Rev_trsase/Diguanyl_cyclase"/>
</dbReference>
<dbReference type="AlphaFoldDB" id="F6DUF2"/>
<organism evidence="7 8">
    <name type="scientific">Desulforamulus ruminis (strain ATCC 23193 / DSM 2154 / NCIMB 8452 / DL)</name>
    <name type="common">Desulfotomaculum ruminis</name>
    <dbReference type="NCBI Taxonomy" id="696281"/>
    <lineage>
        <taxon>Bacteria</taxon>
        <taxon>Bacillati</taxon>
        <taxon>Bacillota</taxon>
        <taxon>Clostridia</taxon>
        <taxon>Eubacteriales</taxon>
        <taxon>Peptococcaceae</taxon>
        <taxon>Desulforamulus</taxon>
    </lineage>
</organism>
<dbReference type="InterPro" id="IPR029095">
    <property type="entry name" value="NarX-like_N"/>
</dbReference>
<keyword evidence="8" id="KW-1185">Reference proteome</keyword>
<evidence type="ECO:0000256" key="4">
    <source>
        <dbReference type="ARBA" id="ARBA00023136"/>
    </source>
</evidence>
<dbReference type="STRING" id="696281.Desru_3126"/>
<dbReference type="Pfam" id="PF00990">
    <property type="entry name" value="GGDEF"/>
    <property type="match status" value="1"/>
</dbReference>
<evidence type="ECO:0000313" key="7">
    <source>
        <dbReference type="EMBL" id="AEG61337.1"/>
    </source>
</evidence>
<name>F6DUF2_DESRL</name>
<dbReference type="PROSITE" id="PS50887">
    <property type="entry name" value="GGDEF"/>
    <property type="match status" value="1"/>
</dbReference>
<dbReference type="CDD" id="cd01949">
    <property type="entry name" value="GGDEF"/>
    <property type="match status" value="1"/>
</dbReference>
<dbReference type="GO" id="GO:1902201">
    <property type="term" value="P:negative regulation of bacterial-type flagellum-dependent cell motility"/>
    <property type="evidence" value="ECO:0007669"/>
    <property type="project" value="TreeGrafter"/>
</dbReference>
<protein>
    <submittedName>
        <fullName evidence="7">Diguanylate cyclase</fullName>
    </submittedName>
</protein>
<dbReference type="SMART" id="SM00267">
    <property type="entry name" value="GGDEF"/>
    <property type="match status" value="1"/>
</dbReference>
<dbReference type="FunFam" id="3.30.70.270:FF:000001">
    <property type="entry name" value="Diguanylate cyclase domain protein"/>
    <property type="match status" value="1"/>
</dbReference>
<dbReference type="InterPro" id="IPR029787">
    <property type="entry name" value="Nucleotide_cyclase"/>
</dbReference>
<evidence type="ECO:0000256" key="1">
    <source>
        <dbReference type="ARBA" id="ARBA00004141"/>
    </source>
</evidence>
<keyword evidence="3 5" id="KW-1133">Transmembrane helix</keyword>
<reference evidence="7 8" key="2">
    <citation type="journal article" date="2012" name="Stand. Genomic Sci.">
        <title>Complete genome sequence of the sulfate-reducing firmicute Desulfotomaculum ruminis type strain (DL(T)).</title>
        <authorList>
            <person name="Spring S."/>
            <person name="Visser M."/>
            <person name="Lu M."/>
            <person name="Copeland A."/>
            <person name="Lapidus A."/>
            <person name="Lucas S."/>
            <person name="Cheng J.F."/>
            <person name="Han C."/>
            <person name="Tapia R."/>
            <person name="Goodwin L.A."/>
            <person name="Pitluck S."/>
            <person name="Ivanova N."/>
            <person name="Land M."/>
            <person name="Hauser L."/>
            <person name="Larimer F."/>
            <person name="Rohde M."/>
            <person name="Goker M."/>
            <person name="Detter J.C."/>
            <person name="Kyrpides N.C."/>
            <person name="Woyke T."/>
            <person name="Schaap P.J."/>
            <person name="Plugge C.M."/>
            <person name="Muyzer G."/>
            <person name="Kuever J."/>
            <person name="Pereira I.A."/>
            <person name="Parshina S.N."/>
            <person name="Bernier-Latmani R."/>
            <person name="Stams A.J."/>
            <person name="Klenk H.P."/>
        </authorList>
    </citation>
    <scope>NUCLEOTIDE SEQUENCE [LARGE SCALE GENOMIC DNA]</scope>
    <source>
        <strain evidence="8">ATCC 23193 / DSM 2154 / NCIB 8452 / DL</strain>
    </source>
</reference>
<dbReference type="Pfam" id="PF13675">
    <property type="entry name" value="PilJ"/>
    <property type="match status" value="1"/>
</dbReference>